<evidence type="ECO:0000256" key="3">
    <source>
        <dbReference type="ARBA" id="ARBA00022729"/>
    </source>
</evidence>
<evidence type="ECO:0000313" key="8">
    <source>
        <dbReference type="Proteomes" id="UP001212841"/>
    </source>
</evidence>
<dbReference type="GO" id="GO:0046872">
    <property type="term" value="F:metal ion binding"/>
    <property type="evidence" value="ECO:0007669"/>
    <property type="project" value="UniProtKB-KW"/>
</dbReference>
<dbReference type="AlphaFoldDB" id="A0AAD5X2W2"/>
<comment type="cofactor">
    <cofactor evidence="1">
        <name>Co(2+)</name>
        <dbReference type="ChEBI" id="CHEBI:48828"/>
    </cofactor>
</comment>
<sequence>MTTRTTTSPTPTTGTRKADWDFCSTNGECANGCCANIYSNDGRFKCTPGGLQSYCTGGSGTTTSGPQPTSQPATARVYSQCNNPNQIAITFDDGPYQYTQELLNLFNSRNAKLTLFVNGLNWACIYDRADVLRSAYNQGHQIGSHTWSHSDLVTLSQSQLESEISRVDTALAKILGAKPTHMRPPYGSYNQNVVDTVGRFGYTSVDMWTFDSGDTQGLNVDQQFQRYQSSRSDVGNIALNHDVQQPTVQQLAPRILDWAQGRGLQIVTIGTCLGQSQTQWYRERTGIQGPRDGSWVC</sequence>
<dbReference type="PANTHER" id="PTHR46471:SF2">
    <property type="entry name" value="CHITIN DEACETYLASE-RELATED"/>
    <property type="match status" value="1"/>
</dbReference>
<dbReference type="InterPro" id="IPR002509">
    <property type="entry name" value="NODB_dom"/>
</dbReference>
<keyword evidence="2" id="KW-0479">Metal-binding</keyword>
<dbReference type="GO" id="GO:0005975">
    <property type="term" value="P:carbohydrate metabolic process"/>
    <property type="evidence" value="ECO:0007669"/>
    <property type="project" value="InterPro"/>
</dbReference>
<protein>
    <submittedName>
        <fullName evidence="7">Carbohydrate esterase 4 protein</fullName>
    </submittedName>
</protein>
<evidence type="ECO:0000256" key="1">
    <source>
        <dbReference type="ARBA" id="ARBA00001941"/>
    </source>
</evidence>
<gene>
    <name evidence="7" type="primary">D25_3</name>
    <name evidence="7" type="ORF">HK097_009958</name>
</gene>
<organism evidence="7 8">
    <name type="scientific">Rhizophlyctis rosea</name>
    <dbReference type="NCBI Taxonomy" id="64517"/>
    <lineage>
        <taxon>Eukaryota</taxon>
        <taxon>Fungi</taxon>
        <taxon>Fungi incertae sedis</taxon>
        <taxon>Chytridiomycota</taxon>
        <taxon>Chytridiomycota incertae sedis</taxon>
        <taxon>Chytridiomycetes</taxon>
        <taxon>Rhizophlyctidales</taxon>
        <taxon>Rhizophlyctidaceae</taxon>
        <taxon>Rhizophlyctis</taxon>
    </lineage>
</organism>
<accession>A0AAD5X2W2</accession>
<feature type="domain" description="NodB homology" evidence="6">
    <location>
        <begin position="85"/>
        <end position="267"/>
    </location>
</feature>
<dbReference type="PANTHER" id="PTHR46471">
    <property type="entry name" value="CHITIN DEACETYLASE"/>
    <property type="match status" value="1"/>
</dbReference>
<dbReference type="SUPFAM" id="SSF88713">
    <property type="entry name" value="Glycoside hydrolase/deacetylase"/>
    <property type="match status" value="1"/>
</dbReference>
<evidence type="ECO:0000256" key="5">
    <source>
        <dbReference type="ARBA" id="ARBA00023277"/>
    </source>
</evidence>
<comment type="caution">
    <text evidence="7">The sequence shown here is derived from an EMBL/GenBank/DDBJ whole genome shotgun (WGS) entry which is preliminary data.</text>
</comment>
<evidence type="ECO:0000256" key="4">
    <source>
        <dbReference type="ARBA" id="ARBA00022801"/>
    </source>
</evidence>
<proteinExistence type="predicted"/>
<keyword evidence="3" id="KW-0732">Signal</keyword>
<keyword evidence="5" id="KW-0119">Carbohydrate metabolism</keyword>
<keyword evidence="4" id="KW-0378">Hydrolase</keyword>
<dbReference type="Pfam" id="PF01522">
    <property type="entry name" value="Polysacc_deac_1"/>
    <property type="match status" value="1"/>
</dbReference>
<dbReference type="InterPro" id="IPR011330">
    <property type="entry name" value="Glyco_hydro/deAcase_b/a-brl"/>
</dbReference>
<name>A0AAD5X2W2_9FUNG</name>
<dbReference type="Gene3D" id="3.20.20.370">
    <property type="entry name" value="Glycoside hydrolase/deacetylase"/>
    <property type="match status" value="1"/>
</dbReference>
<evidence type="ECO:0000313" key="7">
    <source>
        <dbReference type="EMBL" id="KAJ3049047.1"/>
    </source>
</evidence>
<dbReference type="EMBL" id="JADGJD010000700">
    <property type="protein sequence ID" value="KAJ3049047.1"/>
    <property type="molecule type" value="Genomic_DNA"/>
</dbReference>
<dbReference type="CDD" id="cd10951">
    <property type="entry name" value="CE4_ClCDA_like"/>
    <property type="match status" value="1"/>
</dbReference>
<evidence type="ECO:0000259" key="6">
    <source>
        <dbReference type="PROSITE" id="PS51677"/>
    </source>
</evidence>
<dbReference type="Proteomes" id="UP001212841">
    <property type="component" value="Unassembled WGS sequence"/>
</dbReference>
<evidence type="ECO:0000256" key="2">
    <source>
        <dbReference type="ARBA" id="ARBA00022723"/>
    </source>
</evidence>
<dbReference type="PROSITE" id="PS51677">
    <property type="entry name" value="NODB"/>
    <property type="match status" value="1"/>
</dbReference>
<dbReference type="GO" id="GO:0016810">
    <property type="term" value="F:hydrolase activity, acting on carbon-nitrogen (but not peptide) bonds"/>
    <property type="evidence" value="ECO:0007669"/>
    <property type="project" value="InterPro"/>
</dbReference>
<reference evidence="7" key="1">
    <citation type="submission" date="2020-05" db="EMBL/GenBank/DDBJ databases">
        <title>Phylogenomic resolution of chytrid fungi.</title>
        <authorList>
            <person name="Stajich J.E."/>
            <person name="Amses K."/>
            <person name="Simmons R."/>
            <person name="Seto K."/>
            <person name="Myers J."/>
            <person name="Bonds A."/>
            <person name="Quandt C.A."/>
            <person name="Barry K."/>
            <person name="Liu P."/>
            <person name="Grigoriev I."/>
            <person name="Longcore J.E."/>
            <person name="James T.Y."/>
        </authorList>
    </citation>
    <scope>NUCLEOTIDE SEQUENCE</scope>
    <source>
        <strain evidence="7">JEL0318</strain>
    </source>
</reference>
<keyword evidence="8" id="KW-1185">Reference proteome</keyword>